<dbReference type="InterPro" id="IPR023473">
    <property type="entry name" value="AMMECR1"/>
</dbReference>
<dbReference type="EMBL" id="PETW01000017">
    <property type="protein sequence ID" value="PIV46521.1"/>
    <property type="molecule type" value="Genomic_DNA"/>
</dbReference>
<dbReference type="PANTHER" id="PTHR13016:SF0">
    <property type="entry name" value="AMME SYNDROME CANDIDATE GENE 1 PROTEIN"/>
    <property type="match status" value="1"/>
</dbReference>
<dbReference type="AlphaFoldDB" id="A0A2G9LIZ4"/>
<accession>A0A2H9RDK6</accession>
<comment type="caution">
    <text evidence="3">The sequence shown here is derived from an EMBL/GenBank/DDBJ whole genome shotgun (WGS) entry which is preliminary data.</text>
</comment>
<accession>A0A2G9LIZ4</accession>
<evidence type="ECO:0000313" key="6">
    <source>
        <dbReference type="EMBL" id="PIV89870.1"/>
    </source>
</evidence>
<evidence type="ECO:0000313" key="7">
    <source>
        <dbReference type="EMBL" id="PIX27913.1"/>
    </source>
</evidence>
<dbReference type="InterPro" id="IPR036071">
    <property type="entry name" value="AMMECR1_dom_sf"/>
</dbReference>
<dbReference type="Pfam" id="PF01871">
    <property type="entry name" value="AMMECR1"/>
    <property type="match status" value="1"/>
</dbReference>
<reference evidence="3 13" key="1">
    <citation type="submission" date="2017-09" db="EMBL/GenBank/DDBJ databases">
        <title>Depth-based differentiation of microbial function through sediment-hosted aquifers and enrichment of novel symbionts in the deep terrestrial subsurface.</title>
        <authorList>
            <person name="Probst A.J."/>
            <person name="Ladd B."/>
            <person name="Jarett J.K."/>
            <person name="Geller-Mcgrath D.E."/>
            <person name="Sieber C.M."/>
            <person name="Emerson J.B."/>
            <person name="Anantharaman K."/>
            <person name="Thomas B.C."/>
            <person name="Malmstrom R."/>
            <person name="Stieglmeier M."/>
            <person name="Klingl A."/>
            <person name="Woyke T."/>
            <person name="Ryan C.M."/>
            <person name="Banfield J.F."/>
        </authorList>
    </citation>
    <scope>NUCLEOTIDE SEQUENCE [LARGE SCALE GENOMIC DNA]</scope>
    <source>
        <strain evidence="5">CG02_land_8_20_14_3_00_31_209</strain>
        <strain evidence="4">CG03_land_8_20_14_0_80_31_114</strain>
        <strain evidence="6">CG17_big_fil_post_rev_8_21_14_2_50_31_73</strain>
        <strain evidence="3">CG18_big_fil_WC_8_21_14_2_50_31_19</strain>
        <strain evidence="8">CG_4_10_14_0_8_um_filter_31_133</strain>
        <strain evidence="7">CG_4_8_14_3_um_filter</strain>
        <strain evidence="10">CG_4_9_14_0_8_um_filter_31_21</strain>
        <strain evidence="9">CG_4_9_14_3_um_filter_31_125</strain>
    </source>
</reference>
<dbReference type="Proteomes" id="UP000228989">
    <property type="component" value="Unassembled WGS sequence"/>
</dbReference>
<protein>
    <recommendedName>
        <fullName evidence="1">Protein CO072_01510</fullName>
    </recommendedName>
</protein>
<dbReference type="Proteomes" id="UP000231449">
    <property type="component" value="Unassembled WGS sequence"/>
</dbReference>
<evidence type="ECO:0000313" key="5">
    <source>
        <dbReference type="EMBL" id="PIV46521.1"/>
    </source>
</evidence>
<evidence type="ECO:0000313" key="8">
    <source>
        <dbReference type="EMBL" id="PIY99935.1"/>
    </source>
</evidence>
<accession>A0A2H9QS26</accession>
<dbReference type="SUPFAM" id="SSF143447">
    <property type="entry name" value="AMMECR1-like"/>
    <property type="match status" value="1"/>
</dbReference>
<organism evidence="3 13">
    <name type="scientific">Huberarchaeum crystalense</name>
    <dbReference type="NCBI Taxonomy" id="2014257"/>
    <lineage>
        <taxon>Archaea</taxon>
        <taxon>Candidatus Huberarchaeota</taxon>
        <taxon>Candidatus Huberarchaeia</taxon>
        <taxon>Candidatus Huberarchaeales</taxon>
        <taxon>Candidatus Huberarchaeaceae</taxon>
        <taxon>Candidatus Huberarchaeum</taxon>
    </lineage>
</organism>
<accession>A0A2H9N267</accession>
<dbReference type="InterPro" id="IPR002733">
    <property type="entry name" value="AMMECR1_domain"/>
</dbReference>
<accession>A0A2H9M7M0</accession>
<evidence type="ECO:0000313" key="13">
    <source>
        <dbReference type="Proteomes" id="UP000229789"/>
    </source>
</evidence>
<evidence type="ECO:0000259" key="2">
    <source>
        <dbReference type="PROSITE" id="PS51112"/>
    </source>
</evidence>
<dbReference type="Proteomes" id="UP000231232">
    <property type="component" value="Unassembled WGS sequence"/>
</dbReference>
<dbReference type="Gene3D" id="3.30.1490.150">
    <property type="entry name" value="Hypothetical protein ph0010, domain 2"/>
    <property type="match status" value="1"/>
</dbReference>
<dbReference type="Proteomes" id="UP000228874">
    <property type="component" value="Unassembled WGS sequence"/>
</dbReference>
<dbReference type="Proteomes" id="UP000229789">
    <property type="component" value="Unassembled WGS sequence"/>
</dbReference>
<dbReference type="EMBL" id="PFUW01000029">
    <property type="protein sequence ID" value="PJB03816.1"/>
    <property type="molecule type" value="Genomic_DNA"/>
</dbReference>
<evidence type="ECO:0000313" key="4">
    <source>
        <dbReference type="EMBL" id="PIV13920.1"/>
    </source>
</evidence>
<dbReference type="PANTHER" id="PTHR13016">
    <property type="entry name" value="AMMECR1 HOMOLOG"/>
    <property type="match status" value="1"/>
</dbReference>
<dbReference type="Gene3D" id="3.30.700.20">
    <property type="entry name" value="Hypothetical protein ph0010, domain 1"/>
    <property type="match status" value="1"/>
</dbReference>
<sequence length="189" mass="21516">MIKITANQGKELCKLARDSIEEFFTNKKIETPDSLKHILTYPRGVFVTIHNKHTNELRGCIGYPIAKYSLGRSLKDAAIGAGFKDNRFMPLKRDELQDIKIEVSILSEFQKIKSSEPEEIKKEIKIGRDGLAIEHGFGSGLLLPQVAIEYGWNVEKYLTNLCRKAMLSDDMWADKSSKLYKFQAVVFSE</sequence>
<evidence type="ECO:0000256" key="1">
    <source>
        <dbReference type="HAMAP-Rule" id="MF_00645"/>
    </source>
</evidence>
<dbReference type="NCBIfam" id="TIGR04335">
    <property type="entry name" value="AmmeMemoSam_A"/>
    <property type="match status" value="1"/>
</dbReference>
<dbReference type="Proteomes" id="UP000230713">
    <property type="component" value="Unassembled WGS sequence"/>
</dbReference>
<accession>A0A2H9PA73</accession>
<dbReference type="EMBL" id="PFIH01000061">
    <property type="protein sequence ID" value="PIX27913.1"/>
    <property type="molecule type" value="Genomic_DNA"/>
</dbReference>
<gene>
    <name evidence="10" type="ORF">CO072_01510</name>
    <name evidence="9" type="ORF">CO124_01810</name>
    <name evidence="5" type="ORF">COS22_00900</name>
    <name evidence="4" type="ORF">COS45_00290</name>
    <name evidence="6" type="ORF">COW47_00425</name>
    <name evidence="3" type="ORF">COW69_01865</name>
    <name evidence="8" type="ORF">COY63_00835</name>
    <name evidence="7" type="ORF">COZ66_02400</name>
</gene>
<dbReference type="PROSITE" id="PS51112">
    <property type="entry name" value="AMMECR1"/>
    <property type="match status" value="1"/>
</dbReference>
<dbReference type="HAMAP" id="MF_00645">
    <property type="entry name" value="AMMECR1"/>
    <property type="match status" value="1"/>
</dbReference>
<accession>A0A2H9MMY0</accession>
<dbReference type="NCBIfam" id="TIGR00296">
    <property type="entry name" value="TIGR00296 family protein"/>
    <property type="match status" value="1"/>
</dbReference>
<evidence type="ECO:0000313" key="3">
    <source>
        <dbReference type="EMBL" id="PIN66516.1"/>
    </source>
</evidence>
<dbReference type="EMBL" id="PCUF01000023">
    <property type="protein sequence ID" value="PIN66516.1"/>
    <property type="molecule type" value="Genomic_DNA"/>
</dbReference>
<reference evidence="11 12" key="2">
    <citation type="submission" date="2017-09" db="EMBL/GenBank/DDBJ databases">
        <title>Depth-based differentiation of microbial function through sediment-hosted aquifers and enrichment of novel symbionts in the deep terrestrial subsurface.</title>
        <authorList>
            <person name="Probst A.J."/>
            <person name="Ladd B."/>
            <person name="Jarett J.K."/>
            <person name="Geller-Mcgrath D.E."/>
            <person name="Sieber C.M.K."/>
            <person name="Emerson J.B."/>
            <person name="Anantharaman K."/>
            <person name="Thomas B.C."/>
            <person name="Malmstrom R."/>
            <person name="Stieglmeier M."/>
            <person name="Klingl A."/>
            <person name="Woyke T."/>
            <person name="Ryan C.M."/>
            <person name="Banfield J.F."/>
        </authorList>
    </citation>
    <scope>NUCLEOTIDE SEQUENCE [LARGE SCALE GENOMIC DNA]</scope>
</reference>
<dbReference type="InterPro" id="IPR023472">
    <property type="entry name" value="Uncharacterised_MJ0810"/>
</dbReference>
<dbReference type="EMBL" id="PEUT01000003">
    <property type="protein sequence ID" value="PIV13920.1"/>
    <property type="molecule type" value="Genomic_DNA"/>
</dbReference>
<dbReference type="EMBL" id="PFFF01000012">
    <property type="protein sequence ID" value="PIV89870.1"/>
    <property type="molecule type" value="Genomic_DNA"/>
</dbReference>
<dbReference type="Proteomes" id="UP000230477">
    <property type="component" value="Unassembled WGS sequence"/>
</dbReference>
<dbReference type="Proteomes" id="UP000228888">
    <property type="component" value="Unassembled WGS sequence"/>
</dbReference>
<evidence type="ECO:0000313" key="10">
    <source>
        <dbReference type="EMBL" id="PJC01359.1"/>
    </source>
</evidence>
<accession>A0A2H9M3N8</accession>
<dbReference type="InterPro" id="IPR027485">
    <property type="entry name" value="AMMECR1_N"/>
</dbReference>
<feature type="domain" description="AMMECR1" evidence="2">
    <location>
        <begin position="7"/>
        <end position="189"/>
    </location>
</feature>
<evidence type="ECO:0000313" key="12">
    <source>
        <dbReference type="Proteomes" id="UP000228888"/>
    </source>
</evidence>
<name>A0A2G9LIZ4_HUBC1</name>
<dbReference type="EMBL" id="PFSX01000038">
    <property type="protein sequence ID" value="PJC01359.1"/>
    <property type="molecule type" value="Genomic_DNA"/>
</dbReference>
<dbReference type="InterPro" id="IPR027623">
    <property type="entry name" value="AmmeMemoSam_A"/>
</dbReference>
<evidence type="ECO:0000313" key="9">
    <source>
        <dbReference type="EMBL" id="PJB03816.1"/>
    </source>
</evidence>
<dbReference type="EMBL" id="PFMG01000020">
    <property type="protein sequence ID" value="PIY99935.1"/>
    <property type="molecule type" value="Genomic_DNA"/>
</dbReference>
<proteinExistence type="inferred from homology"/>
<evidence type="ECO:0000313" key="11">
    <source>
        <dbReference type="Proteomes" id="UP000228874"/>
    </source>
</evidence>